<dbReference type="AlphaFoldDB" id="A0AAW0AWF4"/>
<keyword evidence="2" id="KW-1185">Reference proteome</keyword>
<gene>
    <name evidence="1" type="ORF">VNI00_018666</name>
</gene>
<reference evidence="1 2" key="1">
    <citation type="submission" date="2024-01" db="EMBL/GenBank/DDBJ databases">
        <title>A draft genome for a cacao thread blight-causing isolate of Paramarasmius palmivorus.</title>
        <authorList>
            <person name="Baruah I.K."/>
            <person name="Bukari Y."/>
            <person name="Amoako-Attah I."/>
            <person name="Meinhardt L.W."/>
            <person name="Bailey B.A."/>
            <person name="Cohen S.P."/>
        </authorList>
    </citation>
    <scope>NUCLEOTIDE SEQUENCE [LARGE SCALE GENOMIC DNA]</scope>
    <source>
        <strain evidence="1 2">GH-12</strain>
    </source>
</reference>
<protein>
    <submittedName>
        <fullName evidence="1">Uncharacterized protein</fullName>
    </submittedName>
</protein>
<name>A0AAW0AWF4_9AGAR</name>
<evidence type="ECO:0000313" key="1">
    <source>
        <dbReference type="EMBL" id="KAK7017125.1"/>
    </source>
</evidence>
<comment type="caution">
    <text evidence="1">The sequence shown here is derived from an EMBL/GenBank/DDBJ whole genome shotgun (WGS) entry which is preliminary data.</text>
</comment>
<organism evidence="1 2">
    <name type="scientific">Paramarasmius palmivorus</name>
    <dbReference type="NCBI Taxonomy" id="297713"/>
    <lineage>
        <taxon>Eukaryota</taxon>
        <taxon>Fungi</taxon>
        <taxon>Dikarya</taxon>
        <taxon>Basidiomycota</taxon>
        <taxon>Agaricomycotina</taxon>
        <taxon>Agaricomycetes</taxon>
        <taxon>Agaricomycetidae</taxon>
        <taxon>Agaricales</taxon>
        <taxon>Marasmiineae</taxon>
        <taxon>Marasmiaceae</taxon>
        <taxon>Paramarasmius</taxon>
    </lineage>
</organism>
<accession>A0AAW0AWF4</accession>
<evidence type="ECO:0000313" key="2">
    <source>
        <dbReference type="Proteomes" id="UP001383192"/>
    </source>
</evidence>
<sequence length="207" mass="23726">MFPNLTCLQCPQCLVLGPDDTAQENLAGHASYGYEDGPDLEQLHSRDVLPSWPRVERLHILLTAVEKRNRNQPGIDYAAMPALKQLSVSFTEEETGYLRYLERLVLPRTVTSAVILMGHNWEFEWTSVELPPSTHIYDPRLVFACKKTPFFQRSSFNRQDTVQHLAGRVVLYENVTCLDEFWNVVTSFKPLVGLRFAEGIAAKRIRF</sequence>
<dbReference type="Proteomes" id="UP001383192">
    <property type="component" value="Unassembled WGS sequence"/>
</dbReference>
<proteinExistence type="predicted"/>
<dbReference type="EMBL" id="JAYKXP010000257">
    <property type="protein sequence ID" value="KAK7017125.1"/>
    <property type="molecule type" value="Genomic_DNA"/>
</dbReference>